<dbReference type="AlphaFoldDB" id="A0AAJ7TN65"/>
<dbReference type="RefSeq" id="XP_032820987.1">
    <property type="nucleotide sequence ID" value="XM_032965096.1"/>
</dbReference>
<evidence type="ECO:0000313" key="10">
    <source>
        <dbReference type="RefSeq" id="XP_032820987.1"/>
    </source>
</evidence>
<dbReference type="PROSITE" id="PS50097">
    <property type="entry name" value="BTB"/>
    <property type="match status" value="1"/>
</dbReference>
<sequence>MMSRMGGKSRSMYHEARHPEAVLSQLNALRRRGLLTDVVLRAGSAAFPCHRAVLAACSTYFQAMFGSGLRESHETEVDFADSVAPEALGLLLDYAYTSRLALSEETAAEALLQAADMLQFPEVRDACADFLERRLSPDNCLAVLVLADAHGCMSLRERSRRACLRYFPAMASGEEILSLSADLLLELVGSEELEVEEECVVLETCLRWVRHDSDHRHSRLPELLKQIRLALLPLPYLTSLVDKELLVVFQQKSQMLVKEALGCKRRILNNEGVVTDPCARPRQSGHSLLLLAGQSFMCDKVYLVDQKAHEIVPKAQLPNPRKEFSACAVGCKVYVTGGRGSEKSVSKDVWVYDNLHDEWGRVAPMLVARFGHGSAELGGELYVVGGHTAGTGQCPASPSAALKQVERYNPATNSWSMVAPLREGVSNAAVVSTREQLYVFGGTGGVSRERSPRVQCYQLEENRWSIIGACPQPWRHTSACLLGKHIFVLGGDTECSASAAYCFHTETHQWTRVEADGFTAKRMSCHAVASGNRLHVVGGYFGAQRGKTLDCYEPASDSWENVTSIPYSLIPSAFVSVWKHPTT</sequence>
<evidence type="ECO:0000313" key="8">
    <source>
        <dbReference type="Proteomes" id="UP001318040"/>
    </source>
</evidence>
<dbReference type="InterPro" id="IPR006652">
    <property type="entry name" value="Kelch_1"/>
</dbReference>
<dbReference type="SMART" id="SM00612">
    <property type="entry name" value="Kelch"/>
    <property type="match status" value="6"/>
</dbReference>
<evidence type="ECO:0000256" key="3">
    <source>
        <dbReference type="ARBA" id="ARBA00022441"/>
    </source>
</evidence>
<protein>
    <recommendedName>
        <fullName evidence="2">Kelch-like protein 25</fullName>
    </recommendedName>
</protein>
<dbReference type="SMART" id="SM00225">
    <property type="entry name" value="BTB"/>
    <property type="match status" value="1"/>
</dbReference>
<keyword evidence="6" id="KW-0810">Translation regulation</keyword>
<name>A0AAJ7TN65_PETMA</name>
<reference evidence="9 10" key="1">
    <citation type="submission" date="2025-04" db="UniProtKB">
        <authorList>
            <consortium name="RefSeq"/>
        </authorList>
    </citation>
    <scope>IDENTIFICATION</scope>
    <source>
        <tissue evidence="9 10">Sperm</tissue>
    </source>
</reference>
<evidence type="ECO:0000256" key="5">
    <source>
        <dbReference type="ARBA" id="ARBA00022786"/>
    </source>
</evidence>
<evidence type="ECO:0000256" key="4">
    <source>
        <dbReference type="ARBA" id="ARBA00022737"/>
    </source>
</evidence>
<dbReference type="Gene3D" id="3.30.710.10">
    <property type="entry name" value="Potassium Channel Kv1.1, Chain A"/>
    <property type="match status" value="1"/>
</dbReference>
<dbReference type="KEGG" id="pmrn:116948366"/>
<keyword evidence="5" id="KW-0833">Ubl conjugation pathway</keyword>
<dbReference type="GO" id="GO:0006511">
    <property type="term" value="P:ubiquitin-dependent protein catabolic process"/>
    <property type="evidence" value="ECO:0007669"/>
    <property type="project" value="TreeGrafter"/>
</dbReference>
<dbReference type="InterPro" id="IPR011333">
    <property type="entry name" value="SKP1/BTB/POZ_sf"/>
</dbReference>
<dbReference type="SMART" id="SM00875">
    <property type="entry name" value="BACK"/>
    <property type="match status" value="1"/>
</dbReference>
<proteinExistence type="predicted"/>
<dbReference type="GO" id="GO:0031463">
    <property type="term" value="C:Cul3-RING ubiquitin ligase complex"/>
    <property type="evidence" value="ECO:0007669"/>
    <property type="project" value="TreeGrafter"/>
</dbReference>
<dbReference type="InterPro" id="IPR000210">
    <property type="entry name" value="BTB/POZ_dom"/>
</dbReference>
<dbReference type="RefSeq" id="XP_032820901.1">
    <property type="nucleotide sequence ID" value="XM_032965010.1"/>
</dbReference>
<comment type="pathway">
    <text evidence="1">Protein modification; protein ubiquitination.</text>
</comment>
<dbReference type="PANTHER" id="PTHR24412:SF487">
    <property type="entry name" value="KELCH-LIKE PROTEIN 25"/>
    <property type="match status" value="1"/>
</dbReference>
<evidence type="ECO:0000256" key="1">
    <source>
        <dbReference type="ARBA" id="ARBA00004906"/>
    </source>
</evidence>
<keyword evidence="3" id="KW-0880">Kelch repeat</keyword>
<dbReference type="InterPro" id="IPR017096">
    <property type="entry name" value="BTB-kelch_protein"/>
</dbReference>
<dbReference type="Gene3D" id="2.120.10.80">
    <property type="entry name" value="Kelch-type beta propeller"/>
    <property type="match status" value="1"/>
</dbReference>
<dbReference type="InterPro" id="IPR015915">
    <property type="entry name" value="Kelch-typ_b-propeller"/>
</dbReference>
<dbReference type="SUPFAM" id="SSF54695">
    <property type="entry name" value="POZ domain"/>
    <property type="match status" value="1"/>
</dbReference>
<keyword evidence="4" id="KW-0677">Repeat</keyword>
<feature type="domain" description="BTB" evidence="7">
    <location>
        <begin position="36"/>
        <end position="104"/>
    </location>
</feature>
<dbReference type="GeneID" id="116948366"/>
<dbReference type="GO" id="GO:0005737">
    <property type="term" value="C:cytoplasm"/>
    <property type="evidence" value="ECO:0007669"/>
    <property type="project" value="TreeGrafter"/>
</dbReference>
<organism evidence="8 11">
    <name type="scientific">Petromyzon marinus</name>
    <name type="common">Sea lamprey</name>
    <dbReference type="NCBI Taxonomy" id="7757"/>
    <lineage>
        <taxon>Eukaryota</taxon>
        <taxon>Metazoa</taxon>
        <taxon>Chordata</taxon>
        <taxon>Craniata</taxon>
        <taxon>Vertebrata</taxon>
        <taxon>Cyclostomata</taxon>
        <taxon>Hyperoartia</taxon>
        <taxon>Petromyzontiformes</taxon>
        <taxon>Petromyzontidae</taxon>
        <taxon>Petromyzon</taxon>
    </lineage>
</organism>
<evidence type="ECO:0000313" key="9">
    <source>
        <dbReference type="RefSeq" id="XP_032820901.1"/>
    </source>
</evidence>
<dbReference type="RefSeq" id="XP_032821068.1">
    <property type="nucleotide sequence ID" value="XM_032965177.1"/>
</dbReference>
<dbReference type="PANTHER" id="PTHR24412">
    <property type="entry name" value="KELCH PROTEIN"/>
    <property type="match status" value="1"/>
</dbReference>
<dbReference type="Pfam" id="PF24981">
    <property type="entry name" value="Beta-prop_ATRN-LZTR1"/>
    <property type="match status" value="1"/>
</dbReference>
<dbReference type="InterPro" id="IPR056737">
    <property type="entry name" value="Beta-prop_ATRN-MKLN-like"/>
</dbReference>
<keyword evidence="8" id="KW-1185">Reference proteome</keyword>
<dbReference type="InterPro" id="IPR011705">
    <property type="entry name" value="BACK"/>
</dbReference>
<dbReference type="Pfam" id="PF07707">
    <property type="entry name" value="BACK"/>
    <property type="match status" value="1"/>
</dbReference>
<dbReference type="GO" id="GO:0006417">
    <property type="term" value="P:regulation of translation"/>
    <property type="evidence" value="ECO:0007669"/>
    <property type="project" value="UniProtKB-KW"/>
</dbReference>
<dbReference type="Proteomes" id="UP001318040">
    <property type="component" value="Chromosome 1"/>
</dbReference>
<dbReference type="FunFam" id="1.25.40.420:FF:000001">
    <property type="entry name" value="Kelch-like family member 12"/>
    <property type="match status" value="1"/>
</dbReference>
<evidence type="ECO:0000256" key="6">
    <source>
        <dbReference type="ARBA" id="ARBA00022845"/>
    </source>
</evidence>
<accession>A0AAJ7TN65</accession>
<evidence type="ECO:0000256" key="2">
    <source>
        <dbReference type="ARBA" id="ARBA00019851"/>
    </source>
</evidence>
<evidence type="ECO:0000259" key="7">
    <source>
        <dbReference type="PROSITE" id="PS50097"/>
    </source>
</evidence>
<dbReference type="Gene3D" id="1.25.40.420">
    <property type="match status" value="1"/>
</dbReference>
<evidence type="ECO:0000313" key="11">
    <source>
        <dbReference type="RefSeq" id="XP_032821068.1"/>
    </source>
</evidence>
<reference evidence="8" key="2">
    <citation type="submission" date="2025-05" db="UniProtKB">
        <authorList>
            <consortium name="RefSeq"/>
        </authorList>
    </citation>
    <scope>NUCLEOTIDE SEQUENCE [LARGE SCALE GENOMIC DNA]</scope>
</reference>
<gene>
    <name evidence="9 10 11" type="primary">LOC116948366</name>
</gene>
<dbReference type="SUPFAM" id="SSF117281">
    <property type="entry name" value="Kelch motif"/>
    <property type="match status" value="1"/>
</dbReference>
<dbReference type="Pfam" id="PF00651">
    <property type="entry name" value="BTB"/>
    <property type="match status" value="1"/>
</dbReference>
<dbReference type="PIRSF" id="PIRSF037037">
    <property type="entry name" value="Kelch-like_protein_gigaxonin"/>
    <property type="match status" value="1"/>
</dbReference>